<keyword evidence="5" id="KW-1185">Reference proteome</keyword>
<dbReference type="Gene3D" id="1.20.120.160">
    <property type="entry name" value="HPT domain"/>
    <property type="match status" value="1"/>
</dbReference>
<dbReference type="Pfam" id="PF01627">
    <property type="entry name" value="Hpt"/>
    <property type="match status" value="1"/>
</dbReference>
<dbReference type="SUPFAM" id="SSF47226">
    <property type="entry name" value="Histidine-containing phosphotransfer domain, HPT domain"/>
    <property type="match status" value="1"/>
</dbReference>
<name>A0AAJ0FRJ1_9HYPO</name>
<proteinExistence type="predicted"/>
<dbReference type="GO" id="GO:0009927">
    <property type="term" value="F:histidine phosphotransfer kinase activity"/>
    <property type="evidence" value="ECO:0007669"/>
    <property type="project" value="InterPro"/>
</dbReference>
<comment type="caution">
    <text evidence="4">The sequence shown here is derived from an EMBL/GenBank/DDBJ whole genome shotgun (WGS) entry which is preliminary data.</text>
</comment>
<dbReference type="CDD" id="cd00088">
    <property type="entry name" value="HPT"/>
    <property type="match status" value="1"/>
</dbReference>
<feature type="compositionally biased region" description="Basic and acidic residues" evidence="2">
    <location>
        <begin position="1"/>
        <end position="19"/>
    </location>
</feature>
<evidence type="ECO:0000313" key="4">
    <source>
        <dbReference type="EMBL" id="KAK2593967.1"/>
    </source>
</evidence>
<reference evidence="4" key="1">
    <citation type="submission" date="2023-06" db="EMBL/GenBank/DDBJ databases">
        <title>Conoideocrella luteorostrata (Hypocreales: Clavicipitaceae), a potential biocontrol fungus for elongate hemlock scale in United States Christmas tree production areas.</title>
        <authorList>
            <person name="Barrett H."/>
            <person name="Lovett B."/>
            <person name="Macias A.M."/>
            <person name="Stajich J.E."/>
            <person name="Kasson M.T."/>
        </authorList>
    </citation>
    <scope>NUCLEOTIDE SEQUENCE</scope>
    <source>
        <strain evidence="4">ARSEF 14590</strain>
    </source>
</reference>
<keyword evidence="1" id="KW-0597">Phosphoprotein</keyword>
<accession>A0AAJ0FRJ1</accession>
<dbReference type="AlphaFoldDB" id="A0AAJ0FRJ1"/>
<evidence type="ECO:0000256" key="1">
    <source>
        <dbReference type="PROSITE-ProRule" id="PRU00110"/>
    </source>
</evidence>
<dbReference type="PANTHER" id="PTHR28242">
    <property type="entry name" value="PHOSPHORELAY INTERMEDIATE PROTEIN YPD1"/>
    <property type="match status" value="1"/>
</dbReference>
<organism evidence="4 5">
    <name type="scientific">Conoideocrella luteorostrata</name>
    <dbReference type="NCBI Taxonomy" id="1105319"/>
    <lineage>
        <taxon>Eukaryota</taxon>
        <taxon>Fungi</taxon>
        <taxon>Dikarya</taxon>
        <taxon>Ascomycota</taxon>
        <taxon>Pezizomycotina</taxon>
        <taxon>Sordariomycetes</taxon>
        <taxon>Hypocreomycetidae</taxon>
        <taxon>Hypocreales</taxon>
        <taxon>Clavicipitaceae</taxon>
        <taxon>Conoideocrella</taxon>
    </lineage>
</organism>
<dbReference type="GO" id="GO:0005634">
    <property type="term" value="C:nucleus"/>
    <property type="evidence" value="ECO:0007669"/>
    <property type="project" value="TreeGrafter"/>
</dbReference>
<dbReference type="InterPro" id="IPR045871">
    <property type="entry name" value="AHP1-5/YPD1"/>
</dbReference>
<gene>
    <name evidence="4" type="primary">YPD1</name>
    <name evidence="4" type="ORF">QQS21_008326</name>
</gene>
<feature type="modified residue" description="Phosphohistidine" evidence="1">
    <location>
        <position position="79"/>
    </location>
</feature>
<dbReference type="GO" id="GO:0005737">
    <property type="term" value="C:cytoplasm"/>
    <property type="evidence" value="ECO:0007669"/>
    <property type="project" value="TreeGrafter"/>
</dbReference>
<feature type="domain" description="HPt" evidence="3">
    <location>
        <begin position="34"/>
        <end position="145"/>
    </location>
</feature>
<dbReference type="Proteomes" id="UP001251528">
    <property type="component" value="Unassembled WGS sequence"/>
</dbReference>
<dbReference type="PROSITE" id="PS50894">
    <property type="entry name" value="HPT"/>
    <property type="match status" value="1"/>
</dbReference>
<evidence type="ECO:0000313" key="5">
    <source>
        <dbReference type="Proteomes" id="UP001251528"/>
    </source>
</evidence>
<dbReference type="GO" id="GO:0000160">
    <property type="term" value="P:phosphorelay signal transduction system"/>
    <property type="evidence" value="ECO:0007669"/>
    <property type="project" value="InterPro"/>
</dbReference>
<protein>
    <submittedName>
        <fullName evidence="4">Phosphorelay intermediate protein</fullName>
    </submittedName>
</protein>
<dbReference type="InterPro" id="IPR008207">
    <property type="entry name" value="Sig_transdc_His_kin_Hpt_dom"/>
</dbReference>
<feature type="region of interest" description="Disordered" evidence="2">
    <location>
        <begin position="1"/>
        <end position="24"/>
    </location>
</feature>
<evidence type="ECO:0000256" key="2">
    <source>
        <dbReference type="SAM" id="MobiDB-lite"/>
    </source>
</evidence>
<dbReference type="GO" id="GO:0043424">
    <property type="term" value="F:protein histidine kinase binding"/>
    <property type="evidence" value="ECO:0007669"/>
    <property type="project" value="InterPro"/>
</dbReference>
<dbReference type="InterPro" id="IPR036641">
    <property type="entry name" value="HPT_dom_sf"/>
</dbReference>
<evidence type="ECO:0000259" key="3">
    <source>
        <dbReference type="PROSITE" id="PS50894"/>
    </source>
</evidence>
<sequence>MAPTQDKDREPPLFGEHIDQSTFDQILEMDEPNDNEFSTSIVFGFFAQAKETFQKMDTALTVHESRDDKDLKELSELGHFLKGSSATLGLIKVRDGCERIQRYGKNENLDGSAEPDSNVCLSRIAEAIEDVKRDYDIVEKRLSAFYGREPDSDV</sequence>
<dbReference type="EMBL" id="JASWJB010000187">
    <property type="protein sequence ID" value="KAK2593967.1"/>
    <property type="molecule type" value="Genomic_DNA"/>
</dbReference>
<dbReference type="PANTHER" id="PTHR28242:SF52">
    <property type="entry name" value="PHOSPHORELAY INTERMEDIATE PROTEIN YPD1"/>
    <property type="match status" value="1"/>
</dbReference>